<feature type="transmembrane region" description="Helical" evidence="7">
    <location>
        <begin position="55"/>
        <end position="73"/>
    </location>
</feature>
<proteinExistence type="inferred from homology"/>
<sequence length="201" mass="23241">MSRLLSRYSNFLREKPLIANSVSSIILFGTGDALAQLLFPKPGTSYDFERTMRNAIYGGLIFAPIVTPWYAFLGKKVRYPFKTFFGHKYSTSQGNLLNAATRMSADQLIWAPFGVPLYFASMSLMQTKSLEETKKNIREKAWTTLINSYRVWPLFQMANFYFVKPDFRLFTVNIVSIFWNCYMSFVNYRSADKRLNSDKAA</sequence>
<protein>
    <recommendedName>
        <fullName evidence="6">Protein SYM1</fullName>
    </recommendedName>
</protein>
<evidence type="ECO:0000256" key="5">
    <source>
        <dbReference type="ARBA" id="ARBA00023136"/>
    </source>
</evidence>
<dbReference type="GO" id="GO:0005739">
    <property type="term" value="C:mitochondrion"/>
    <property type="evidence" value="ECO:0007669"/>
    <property type="project" value="TreeGrafter"/>
</dbReference>
<keyword evidence="4 7" id="KW-1133">Transmembrane helix</keyword>
<name>A0A7D9CXG9_DEKBR</name>
<organism evidence="8 9">
    <name type="scientific">Dekkera bruxellensis</name>
    <name type="common">Brettanomyces custersii</name>
    <dbReference type="NCBI Taxonomy" id="5007"/>
    <lineage>
        <taxon>Eukaryota</taxon>
        <taxon>Fungi</taxon>
        <taxon>Dikarya</taxon>
        <taxon>Ascomycota</taxon>
        <taxon>Saccharomycotina</taxon>
        <taxon>Pichiomycetes</taxon>
        <taxon>Pichiales</taxon>
        <taxon>Pichiaceae</taxon>
        <taxon>Brettanomyces</taxon>
    </lineage>
</organism>
<evidence type="ECO:0000256" key="1">
    <source>
        <dbReference type="ARBA" id="ARBA00004141"/>
    </source>
</evidence>
<feature type="transmembrane region" description="Helical" evidence="7">
    <location>
        <begin position="167"/>
        <end position="186"/>
    </location>
</feature>
<evidence type="ECO:0000313" key="9">
    <source>
        <dbReference type="Proteomes" id="UP000478008"/>
    </source>
</evidence>
<dbReference type="PANTHER" id="PTHR11266">
    <property type="entry name" value="PEROXISOMAL MEMBRANE PROTEIN 2, PXMP2 MPV17"/>
    <property type="match status" value="1"/>
</dbReference>
<dbReference type="Proteomes" id="UP000478008">
    <property type="component" value="Unassembled WGS sequence"/>
</dbReference>
<dbReference type="InterPro" id="IPR007248">
    <property type="entry name" value="Mpv17_PMP22"/>
</dbReference>
<dbReference type="AlphaFoldDB" id="A0A7D9CXG9"/>
<keyword evidence="5 7" id="KW-0472">Membrane</keyword>
<gene>
    <name evidence="8" type="primary">SYM1</name>
    <name evidence="8" type="ORF">DEBR0S3_04610G</name>
</gene>
<dbReference type="EMBL" id="CABFWN010000003">
    <property type="protein sequence ID" value="VUG18197.1"/>
    <property type="molecule type" value="Genomic_DNA"/>
</dbReference>
<keyword evidence="9" id="KW-1185">Reference proteome</keyword>
<evidence type="ECO:0000256" key="2">
    <source>
        <dbReference type="ARBA" id="ARBA00006824"/>
    </source>
</evidence>
<comment type="similarity">
    <text evidence="2 7">Belongs to the peroxisomal membrane protein PXMP2/4 family.</text>
</comment>
<dbReference type="GO" id="GO:0016020">
    <property type="term" value="C:membrane"/>
    <property type="evidence" value="ECO:0007669"/>
    <property type="project" value="UniProtKB-SubCell"/>
</dbReference>
<dbReference type="Pfam" id="PF04117">
    <property type="entry name" value="Mpv17_PMP22"/>
    <property type="match status" value="1"/>
</dbReference>
<reference evidence="8 9" key="1">
    <citation type="submission" date="2019-07" db="EMBL/GenBank/DDBJ databases">
        <authorList>
            <person name="Friedrich A."/>
            <person name="Schacherer J."/>
        </authorList>
    </citation>
    <scope>NUCLEOTIDE SEQUENCE [LARGE SCALE GENOMIC DNA]</scope>
</reference>
<dbReference type="PANTHER" id="PTHR11266:SF17">
    <property type="entry name" value="PROTEIN MPV17"/>
    <property type="match status" value="1"/>
</dbReference>
<evidence type="ECO:0000256" key="6">
    <source>
        <dbReference type="ARBA" id="ARBA00039302"/>
    </source>
</evidence>
<feature type="transmembrane region" description="Helical" evidence="7">
    <location>
        <begin position="21"/>
        <end position="39"/>
    </location>
</feature>
<evidence type="ECO:0000256" key="4">
    <source>
        <dbReference type="ARBA" id="ARBA00022989"/>
    </source>
</evidence>
<keyword evidence="3 7" id="KW-0812">Transmembrane</keyword>
<accession>A0A7D9CXG9</accession>
<evidence type="ECO:0000313" key="8">
    <source>
        <dbReference type="EMBL" id="VUG18197.1"/>
    </source>
</evidence>
<feature type="transmembrane region" description="Helical" evidence="7">
    <location>
        <begin position="108"/>
        <end position="125"/>
    </location>
</feature>
<comment type="subcellular location">
    <subcellularLocation>
        <location evidence="1">Membrane</location>
        <topology evidence="1">Multi-pass membrane protein</topology>
    </subcellularLocation>
</comment>
<evidence type="ECO:0000256" key="7">
    <source>
        <dbReference type="RuleBase" id="RU363053"/>
    </source>
</evidence>
<evidence type="ECO:0000256" key="3">
    <source>
        <dbReference type="ARBA" id="ARBA00022692"/>
    </source>
</evidence>